<sequence length="444" mass="46051">MPPKRSRPAATQAGHVLPSGLTEAQLQCFHLLRLSGDTAAASAVHTAATQAQACFSAPASYTTGGSIAVVERPKGVGSSSRPTAPARPVPAQAPTSEPEQTSVVRRNGHVLPTVIVELPSPRRLRSSLGRPNAVIAVAPAPFAGPVTASSLVPALTPQVPLQHIPPKRGRGRPRKHSLPVMHVGQSQTPATTGALPIPAAPPHGHLGPSLRLRLRQRVPEASRDHPSSTSSSAKSRVRPAKDGAAAARKAPRLSAPGRLTTTVPAVDAVGPSGFCGPTASPVTGPRPVPAAVAAQLPSPARSGVDIVRGFMDKNKRPRLSESDLLLFHQRHAGVDIAPDTTDKEKRPAGVYQTRSGVDIHREQEQTATGIRIGSTAVPPDTSLGSSAGSSTGFTATLITSHRANNRSTTIYHVHVVAIVICTGTRTIVTAFRVLLPGALISSVQ</sequence>
<reference evidence="2 3" key="1">
    <citation type="submission" date="2018-11" db="EMBL/GenBank/DDBJ databases">
        <title>Genome sequence of Apiotrichum porosum DSM 27194.</title>
        <authorList>
            <person name="Aliyu H."/>
            <person name="Gorte O."/>
            <person name="Ochsenreither K."/>
        </authorList>
    </citation>
    <scope>NUCLEOTIDE SEQUENCE [LARGE SCALE GENOMIC DNA]</scope>
    <source>
        <strain evidence="2 3">DSM 27194</strain>
    </source>
</reference>
<evidence type="ECO:0000313" key="3">
    <source>
        <dbReference type="Proteomes" id="UP000279236"/>
    </source>
</evidence>
<accession>A0A427XMB5</accession>
<comment type="caution">
    <text evidence="2">The sequence shown here is derived from an EMBL/GenBank/DDBJ whole genome shotgun (WGS) entry which is preliminary data.</text>
</comment>
<keyword evidence="3" id="KW-1185">Reference proteome</keyword>
<feature type="region of interest" description="Disordered" evidence="1">
    <location>
        <begin position="72"/>
        <end position="103"/>
    </location>
</feature>
<protein>
    <submittedName>
        <fullName evidence="2">Uncharacterized protein</fullName>
    </submittedName>
</protein>
<dbReference type="RefSeq" id="XP_028475003.1">
    <property type="nucleotide sequence ID" value="XM_028624835.1"/>
</dbReference>
<gene>
    <name evidence="2" type="ORF">EHS24_009560</name>
</gene>
<name>A0A427XMB5_9TREE</name>
<dbReference type="EMBL" id="RSCE01000009">
    <property type="protein sequence ID" value="RSH79894.1"/>
    <property type="molecule type" value="Genomic_DNA"/>
</dbReference>
<dbReference type="Proteomes" id="UP000279236">
    <property type="component" value="Unassembled WGS sequence"/>
</dbReference>
<evidence type="ECO:0000313" key="2">
    <source>
        <dbReference type="EMBL" id="RSH79894.1"/>
    </source>
</evidence>
<feature type="compositionally biased region" description="Polar residues" evidence="1">
    <location>
        <begin position="93"/>
        <end position="103"/>
    </location>
</feature>
<feature type="compositionally biased region" description="Basic and acidic residues" evidence="1">
    <location>
        <begin position="217"/>
        <end position="226"/>
    </location>
</feature>
<organism evidence="2 3">
    <name type="scientific">Apiotrichum porosum</name>
    <dbReference type="NCBI Taxonomy" id="105984"/>
    <lineage>
        <taxon>Eukaryota</taxon>
        <taxon>Fungi</taxon>
        <taxon>Dikarya</taxon>
        <taxon>Basidiomycota</taxon>
        <taxon>Agaricomycotina</taxon>
        <taxon>Tremellomycetes</taxon>
        <taxon>Trichosporonales</taxon>
        <taxon>Trichosporonaceae</taxon>
        <taxon>Apiotrichum</taxon>
    </lineage>
</organism>
<feature type="compositionally biased region" description="Low complexity" evidence="1">
    <location>
        <begin position="242"/>
        <end position="251"/>
    </location>
</feature>
<feature type="region of interest" description="Disordered" evidence="1">
    <location>
        <begin position="184"/>
        <end position="251"/>
    </location>
</feature>
<dbReference type="AlphaFoldDB" id="A0A427XMB5"/>
<dbReference type="GeneID" id="39594103"/>
<evidence type="ECO:0000256" key="1">
    <source>
        <dbReference type="SAM" id="MobiDB-lite"/>
    </source>
</evidence>
<proteinExistence type="predicted"/>